<organism evidence="5 6">
    <name type="scientific">Streptomyces albus</name>
    <dbReference type="NCBI Taxonomy" id="1888"/>
    <lineage>
        <taxon>Bacteria</taxon>
        <taxon>Bacillati</taxon>
        <taxon>Actinomycetota</taxon>
        <taxon>Actinomycetes</taxon>
        <taxon>Kitasatosporales</taxon>
        <taxon>Streptomycetaceae</taxon>
        <taxon>Streptomyces</taxon>
    </lineage>
</organism>
<evidence type="ECO:0000259" key="4">
    <source>
        <dbReference type="PROSITE" id="PS50949"/>
    </source>
</evidence>
<dbReference type="PANTHER" id="PTHR44846">
    <property type="entry name" value="MANNOSYL-D-GLYCERATE TRANSPORT/METABOLISM SYSTEM REPRESSOR MNGR-RELATED"/>
    <property type="match status" value="1"/>
</dbReference>
<dbReference type="GO" id="GO:0003700">
    <property type="term" value="F:DNA-binding transcription factor activity"/>
    <property type="evidence" value="ECO:0007669"/>
    <property type="project" value="InterPro"/>
</dbReference>
<accession>A0A8H1L3P9</accession>
<dbReference type="Pfam" id="PF00392">
    <property type="entry name" value="GntR"/>
    <property type="match status" value="1"/>
</dbReference>
<dbReference type="GO" id="GO:0045892">
    <property type="term" value="P:negative regulation of DNA-templated transcription"/>
    <property type="evidence" value="ECO:0007669"/>
    <property type="project" value="TreeGrafter"/>
</dbReference>
<dbReference type="Gene3D" id="1.10.10.10">
    <property type="entry name" value="Winged helix-like DNA-binding domain superfamily/Winged helix DNA-binding domain"/>
    <property type="match status" value="1"/>
</dbReference>
<evidence type="ECO:0000256" key="1">
    <source>
        <dbReference type="ARBA" id="ARBA00023015"/>
    </source>
</evidence>
<comment type="caution">
    <text evidence="5">The sequence shown here is derived from an EMBL/GenBank/DDBJ whole genome shotgun (WGS) entry which is preliminary data.</text>
</comment>
<feature type="domain" description="HTH gntR-type" evidence="4">
    <location>
        <begin position="9"/>
        <end position="77"/>
    </location>
</feature>
<name>A0A8H1L3P9_9ACTN</name>
<evidence type="ECO:0000313" key="6">
    <source>
        <dbReference type="Proteomes" id="UP000298111"/>
    </source>
</evidence>
<dbReference type="InterPro" id="IPR036388">
    <property type="entry name" value="WH-like_DNA-bd_sf"/>
</dbReference>
<keyword evidence="2" id="KW-0238">DNA-binding</keyword>
<proteinExistence type="predicted"/>
<dbReference type="Proteomes" id="UP000298111">
    <property type="component" value="Unassembled WGS sequence"/>
</dbReference>
<dbReference type="GeneID" id="75185496"/>
<dbReference type="InterPro" id="IPR036390">
    <property type="entry name" value="WH_DNA-bd_sf"/>
</dbReference>
<keyword evidence="3" id="KW-0804">Transcription</keyword>
<dbReference type="AlphaFoldDB" id="A0A8H1L3P9"/>
<dbReference type="SMART" id="SM00345">
    <property type="entry name" value="HTH_GNTR"/>
    <property type="match status" value="1"/>
</dbReference>
<evidence type="ECO:0000313" key="5">
    <source>
        <dbReference type="EMBL" id="TGG74731.1"/>
    </source>
</evidence>
<dbReference type="InterPro" id="IPR028978">
    <property type="entry name" value="Chorismate_lyase_/UTRA_dom_sf"/>
</dbReference>
<dbReference type="CDD" id="cd07377">
    <property type="entry name" value="WHTH_GntR"/>
    <property type="match status" value="1"/>
</dbReference>
<dbReference type="PRINTS" id="PR00035">
    <property type="entry name" value="HTHGNTR"/>
</dbReference>
<dbReference type="RefSeq" id="WP_016467161.1">
    <property type="nucleotide sequence ID" value="NZ_BBQG01000010.1"/>
</dbReference>
<evidence type="ECO:0000256" key="3">
    <source>
        <dbReference type="ARBA" id="ARBA00023163"/>
    </source>
</evidence>
<dbReference type="InterPro" id="IPR000524">
    <property type="entry name" value="Tscrpt_reg_HTH_GntR"/>
</dbReference>
<protein>
    <submittedName>
        <fullName evidence="5">GntR family transcriptional regulator</fullName>
    </submittedName>
</protein>
<dbReference type="EMBL" id="RCIY01000120">
    <property type="protein sequence ID" value="TGG74731.1"/>
    <property type="molecule type" value="Genomic_DNA"/>
</dbReference>
<evidence type="ECO:0000256" key="2">
    <source>
        <dbReference type="ARBA" id="ARBA00023125"/>
    </source>
</evidence>
<sequence length="256" mass="26989">MPRQGDRRHSPRVELYERIVAAIDDGTFPPGAKLPPEPELAALLGVSRPGLREVLILLQEDGVITRRQGAGSTVNQLPPAPGLERLLPVETLLGPGTVRCHRRAVELEEPTDFSGYHLRLAPAERACFWETVVEVDGAAACFAHEWAADRSALRAADPALAAALGDPPKAPARPGDGDGPATTMLAAFLDTGCALTARGTLGATVLGKERGEAISRPPETPAMLLTQTVSAAGRPVLAAKYLFPSGAPLLSLTPRR</sequence>
<dbReference type="InterPro" id="IPR050679">
    <property type="entry name" value="Bact_HTH_transcr_reg"/>
</dbReference>
<gene>
    <name evidence="5" type="ORF">D8771_34650</name>
</gene>
<dbReference type="GO" id="GO:0003677">
    <property type="term" value="F:DNA binding"/>
    <property type="evidence" value="ECO:0007669"/>
    <property type="project" value="UniProtKB-KW"/>
</dbReference>
<reference evidence="5 6" key="1">
    <citation type="submission" date="2018-10" db="EMBL/GenBank/DDBJ databases">
        <title>Isolation of pseudouridimycin from Streptomyces albus DSM 40763.</title>
        <authorList>
            <person name="Rosenqvist P."/>
            <person name="Metsae-Ketelae M."/>
            <person name="Virta P."/>
        </authorList>
    </citation>
    <scope>NUCLEOTIDE SEQUENCE [LARGE SCALE GENOMIC DNA]</scope>
    <source>
        <strain evidence="5 6">DSM 40763</strain>
    </source>
</reference>
<dbReference type="PANTHER" id="PTHR44846:SF17">
    <property type="entry name" value="GNTR-FAMILY TRANSCRIPTIONAL REGULATOR"/>
    <property type="match status" value="1"/>
</dbReference>
<dbReference type="SUPFAM" id="SSF64288">
    <property type="entry name" value="Chorismate lyase-like"/>
    <property type="match status" value="1"/>
</dbReference>
<dbReference type="PROSITE" id="PS50949">
    <property type="entry name" value="HTH_GNTR"/>
    <property type="match status" value="1"/>
</dbReference>
<keyword evidence="1" id="KW-0805">Transcription regulation</keyword>
<dbReference type="SUPFAM" id="SSF46785">
    <property type="entry name" value="Winged helix' DNA-binding domain"/>
    <property type="match status" value="1"/>
</dbReference>